<evidence type="ECO:0000256" key="4">
    <source>
        <dbReference type="ARBA" id="ARBA00021581"/>
    </source>
</evidence>
<comment type="miscellaneous">
    <text evidence="14">Bacitracin is thought to be involved in the inhibition of peptidoglycan synthesis by sequestering undecaprenyl diphosphate, thereby reducing the pool of lipid carrier available.</text>
</comment>
<dbReference type="EC" id="3.6.1.27" evidence="3 14"/>
<dbReference type="GO" id="GO:0008360">
    <property type="term" value="P:regulation of cell shape"/>
    <property type="evidence" value="ECO:0007669"/>
    <property type="project" value="UniProtKB-KW"/>
</dbReference>
<feature type="transmembrane region" description="Helical" evidence="14">
    <location>
        <begin position="112"/>
        <end position="129"/>
    </location>
</feature>
<dbReference type="AlphaFoldDB" id="A0A7X2PAI1"/>
<sequence length="268" mass="29865">MIEFIKVFMLGVIQGITEWLPISSTGHLLLFDELFPLNASESFLSVFTVVIQLGSILAVVVLYWSKLWPFKSDKKEMKKSFILWSKVLTASIPAAIAGLLLDDIIDSKLSTWYVIALALFVYGVLYIILEKKIKFKTRINSLEEITYLDSIKIGAFQMLALIPGTSRSGSTILGGIICGISRPVVAEFSFFMAIPVMAGASLLRLLKSGLGFTAIEWVYLLLGSLISFIVSLIVIKALVKFVREHDFSAFGIYRIILSIVVVLFFSFR</sequence>
<feature type="transmembrane region" description="Helical" evidence="14">
    <location>
        <begin position="7"/>
        <end position="31"/>
    </location>
</feature>
<dbReference type="GO" id="GO:0009252">
    <property type="term" value="P:peptidoglycan biosynthetic process"/>
    <property type="evidence" value="ECO:0007669"/>
    <property type="project" value="UniProtKB-KW"/>
</dbReference>
<dbReference type="NCBIfam" id="TIGR00753">
    <property type="entry name" value="undec_PP_bacA"/>
    <property type="match status" value="1"/>
</dbReference>
<dbReference type="InterPro" id="IPR003824">
    <property type="entry name" value="UppP"/>
</dbReference>
<dbReference type="GO" id="GO:0050380">
    <property type="term" value="F:undecaprenyl-diphosphatase activity"/>
    <property type="evidence" value="ECO:0007669"/>
    <property type="project" value="UniProtKB-UniRule"/>
</dbReference>
<keyword evidence="5 14" id="KW-1003">Cell membrane</keyword>
<evidence type="ECO:0000256" key="11">
    <source>
        <dbReference type="ARBA" id="ARBA00032707"/>
    </source>
</evidence>
<evidence type="ECO:0000256" key="13">
    <source>
        <dbReference type="ARBA" id="ARBA00047594"/>
    </source>
</evidence>
<evidence type="ECO:0000313" key="16">
    <source>
        <dbReference type="Proteomes" id="UP000460549"/>
    </source>
</evidence>
<evidence type="ECO:0000256" key="12">
    <source>
        <dbReference type="ARBA" id="ARBA00032932"/>
    </source>
</evidence>
<feature type="transmembrane region" description="Helical" evidence="14">
    <location>
        <begin position="43"/>
        <end position="65"/>
    </location>
</feature>
<evidence type="ECO:0000256" key="1">
    <source>
        <dbReference type="ARBA" id="ARBA00004651"/>
    </source>
</evidence>
<proteinExistence type="inferred from homology"/>
<feature type="transmembrane region" description="Helical" evidence="14">
    <location>
        <begin position="217"/>
        <end position="235"/>
    </location>
</feature>
<accession>A0A7X2PAI1</accession>
<comment type="similarity">
    <text evidence="2 14">Belongs to the UppP family.</text>
</comment>
<evidence type="ECO:0000256" key="5">
    <source>
        <dbReference type="ARBA" id="ARBA00022475"/>
    </source>
</evidence>
<dbReference type="PANTHER" id="PTHR30622">
    <property type="entry name" value="UNDECAPRENYL-DIPHOSPHATASE"/>
    <property type="match status" value="1"/>
</dbReference>
<keyword evidence="7 14" id="KW-0378">Hydrolase</keyword>
<dbReference type="Pfam" id="PF02673">
    <property type="entry name" value="BacA"/>
    <property type="match status" value="1"/>
</dbReference>
<dbReference type="NCBIfam" id="NF001390">
    <property type="entry name" value="PRK00281.1-4"/>
    <property type="match status" value="1"/>
</dbReference>
<evidence type="ECO:0000256" key="3">
    <source>
        <dbReference type="ARBA" id="ARBA00012374"/>
    </source>
</evidence>
<keyword evidence="9 14" id="KW-0472">Membrane</keyword>
<protein>
    <recommendedName>
        <fullName evidence="4 14">Undecaprenyl-diphosphatase</fullName>
        <ecNumber evidence="3 14">3.6.1.27</ecNumber>
    </recommendedName>
    <alternativeName>
        <fullName evidence="12 14">Bacitracin resistance protein</fullName>
    </alternativeName>
    <alternativeName>
        <fullName evidence="11 14">Undecaprenyl pyrophosphate phosphatase</fullName>
    </alternativeName>
</protein>
<keyword evidence="6 14" id="KW-0812">Transmembrane</keyword>
<comment type="subcellular location">
    <subcellularLocation>
        <location evidence="1 14">Cell membrane</location>
        <topology evidence="1 14">Multi-pass membrane protein</topology>
    </subcellularLocation>
</comment>
<evidence type="ECO:0000256" key="6">
    <source>
        <dbReference type="ARBA" id="ARBA00022692"/>
    </source>
</evidence>
<evidence type="ECO:0000256" key="8">
    <source>
        <dbReference type="ARBA" id="ARBA00022989"/>
    </source>
</evidence>
<dbReference type="GO" id="GO:0005886">
    <property type="term" value="C:plasma membrane"/>
    <property type="evidence" value="ECO:0007669"/>
    <property type="project" value="UniProtKB-SubCell"/>
</dbReference>
<reference evidence="15 16" key="1">
    <citation type="submission" date="2019-08" db="EMBL/GenBank/DDBJ databases">
        <title>In-depth cultivation of the pig gut microbiome towards novel bacterial diversity and tailored functional studies.</title>
        <authorList>
            <person name="Wylensek D."/>
            <person name="Hitch T.C.A."/>
            <person name="Clavel T."/>
        </authorList>
    </citation>
    <scope>NUCLEOTIDE SEQUENCE [LARGE SCALE GENOMIC DNA]</scope>
    <source>
        <strain evidence="15 16">NM-380-WT-3C1</strain>
    </source>
</reference>
<evidence type="ECO:0000256" key="9">
    <source>
        <dbReference type="ARBA" id="ARBA00023136"/>
    </source>
</evidence>
<dbReference type="PANTHER" id="PTHR30622:SF3">
    <property type="entry name" value="UNDECAPRENYL-DIPHOSPHATASE"/>
    <property type="match status" value="1"/>
</dbReference>
<keyword evidence="14" id="KW-0961">Cell wall biogenesis/degradation</keyword>
<feature type="transmembrane region" description="Helical" evidence="14">
    <location>
        <begin position="184"/>
        <end position="205"/>
    </location>
</feature>
<gene>
    <name evidence="14" type="primary">uppP</name>
    <name evidence="15" type="ORF">FYJ80_00925</name>
</gene>
<keyword evidence="10 14" id="KW-0046">Antibiotic resistance</keyword>
<dbReference type="GO" id="GO:0071555">
    <property type="term" value="P:cell wall organization"/>
    <property type="evidence" value="ECO:0007669"/>
    <property type="project" value="UniProtKB-KW"/>
</dbReference>
<keyword evidence="16" id="KW-1185">Reference proteome</keyword>
<comment type="caution">
    <text evidence="15">The sequence shown here is derived from an EMBL/GenBank/DDBJ whole genome shotgun (WGS) entry which is preliminary data.</text>
</comment>
<evidence type="ECO:0000256" key="2">
    <source>
        <dbReference type="ARBA" id="ARBA00010621"/>
    </source>
</evidence>
<name>A0A7X2PAI1_9SPIO</name>
<comment type="catalytic activity">
    <reaction evidence="13 14">
        <text>di-trans,octa-cis-undecaprenyl diphosphate + H2O = di-trans,octa-cis-undecaprenyl phosphate + phosphate + H(+)</text>
        <dbReference type="Rhea" id="RHEA:28094"/>
        <dbReference type="ChEBI" id="CHEBI:15377"/>
        <dbReference type="ChEBI" id="CHEBI:15378"/>
        <dbReference type="ChEBI" id="CHEBI:43474"/>
        <dbReference type="ChEBI" id="CHEBI:58405"/>
        <dbReference type="ChEBI" id="CHEBI:60392"/>
        <dbReference type="EC" id="3.6.1.27"/>
    </reaction>
</comment>
<evidence type="ECO:0000313" key="15">
    <source>
        <dbReference type="EMBL" id="MSU05351.1"/>
    </source>
</evidence>
<dbReference type="EMBL" id="VUNN01000001">
    <property type="protein sequence ID" value="MSU05351.1"/>
    <property type="molecule type" value="Genomic_DNA"/>
</dbReference>
<keyword evidence="8 14" id="KW-1133">Transmembrane helix</keyword>
<dbReference type="NCBIfam" id="NF001391">
    <property type="entry name" value="PRK00281.1-5"/>
    <property type="match status" value="1"/>
</dbReference>
<evidence type="ECO:0000256" key="10">
    <source>
        <dbReference type="ARBA" id="ARBA00023251"/>
    </source>
</evidence>
<comment type="function">
    <text evidence="14">Catalyzes the dephosphorylation of undecaprenyl diphosphate (UPP). Confers resistance to bacitracin.</text>
</comment>
<feature type="transmembrane region" description="Helical" evidence="14">
    <location>
        <begin position="247"/>
        <end position="267"/>
    </location>
</feature>
<evidence type="ECO:0000256" key="7">
    <source>
        <dbReference type="ARBA" id="ARBA00022801"/>
    </source>
</evidence>
<dbReference type="GO" id="GO:0046677">
    <property type="term" value="P:response to antibiotic"/>
    <property type="evidence" value="ECO:0007669"/>
    <property type="project" value="UniProtKB-UniRule"/>
</dbReference>
<dbReference type="Proteomes" id="UP000460549">
    <property type="component" value="Unassembled WGS sequence"/>
</dbReference>
<organism evidence="15 16">
    <name type="scientific">Bullifex porci</name>
    <dbReference type="NCBI Taxonomy" id="2606638"/>
    <lineage>
        <taxon>Bacteria</taxon>
        <taxon>Pseudomonadati</taxon>
        <taxon>Spirochaetota</taxon>
        <taxon>Spirochaetia</taxon>
        <taxon>Spirochaetales</taxon>
        <taxon>Spirochaetaceae</taxon>
        <taxon>Bullifex</taxon>
    </lineage>
</organism>
<feature type="transmembrane region" description="Helical" evidence="14">
    <location>
        <begin position="81"/>
        <end position="100"/>
    </location>
</feature>
<evidence type="ECO:0000256" key="14">
    <source>
        <dbReference type="HAMAP-Rule" id="MF_01006"/>
    </source>
</evidence>
<keyword evidence="14" id="KW-0133">Cell shape</keyword>
<keyword evidence="14" id="KW-0573">Peptidoglycan synthesis</keyword>
<dbReference type="HAMAP" id="MF_01006">
    <property type="entry name" value="Undec_diphosphatase"/>
    <property type="match status" value="1"/>
</dbReference>